<dbReference type="STRING" id="357809.Cphy_0220"/>
<dbReference type="GO" id="GO:0008422">
    <property type="term" value="F:beta-glucosidase activity"/>
    <property type="evidence" value="ECO:0007669"/>
    <property type="project" value="UniProtKB-ARBA"/>
</dbReference>
<dbReference type="InterPro" id="IPR013783">
    <property type="entry name" value="Ig-like_fold"/>
</dbReference>
<dbReference type="Proteomes" id="UP000000370">
    <property type="component" value="Chromosome"/>
</dbReference>
<sequence>MKKVNESVIEELLSQMTLEEKIGLIHGNGIFRSGGVERLGIPSLKMSDGPMGVRREFEDNRWFLACKTDDYVSYLPSNSAIAATWNKDLAYTSGQVLGSEARGRGKDVILAPGINIKRSPLCGRNFEYMSEDPKLIEELASFMIQGIQENDVAACVKHFAVNNQETDRLAVDTDLEDRALFEIYLPGFKAAIKNGESYSIMGAYNKFRGAQCCENSYLLGTILREEWEYDGTIISDWGGVHDTKAAANSPLDIEMDVKPNFDEYNMANPLLEAVHRNEISEAEIDKKVRNILRLMLRLKMIGEESEQRESGTYNMISHQQEILKVARESIILLKNEEDRLPLKKNIKKLAVIGQNANILHAAGGGSAEVKALYEISPLLGIRMELGGNTEVTYRPGYYVSYQKVFDIIGYQETSTDVMAERAKRKQVWLELEKEGKEKRKAEEKRLREEAVLLARETEDVILVVGLDHHQDMEGRDRKRYELPYAQEKLIEEVLDANPNTILVVCAGSPVSMQKFSNKAKTIVWSYYNGMQGGKALADVLFGIVNPSGKLPESMPKELNDCPAHKFGEFGTKGSVYYNEGIMVGYRYYDTENITPEFCFGHGLSYTNFTYKNLTVRANKGKGAFLSFSIRNTGKTAGAETIQVYVSDPVCSVKRPIHELKGFTKVFLQPGEEKELMMELKPSAFTYYCTESKKFVLEGGEFIIEVGSSSRDIRLSKMVRIE</sequence>
<dbReference type="InterPro" id="IPR036962">
    <property type="entry name" value="Glyco_hydro_3_N_sf"/>
</dbReference>
<reference evidence="7" key="1">
    <citation type="submission" date="2007-11" db="EMBL/GenBank/DDBJ databases">
        <title>Complete genome sequence of Clostridium phytofermentans ISDg.</title>
        <authorList>
            <person name="Leschine S.B."/>
            <person name="Warnick T.A."/>
            <person name="Blanchard J.L."/>
            <person name="Schnell D.J."/>
            <person name="Petit E.L."/>
            <person name="LaTouf W.G."/>
            <person name="Copeland A."/>
            <person name="Lucas S."/>
            <person name="Lapidus A."/>
            <person name="Barry K."/>
            <person name="Glavina del Rio T."/>
            <person name="Dalin E."/>
            <person name="Tice H."/>
            <person name="Pitluck S."/>
            <person name="Kiss H."/>
            <person name="Brettin T."/>
            <person name="Bruce D."/>
            <person name="Detter J.C."/>
            <person name="Han C."/>
            <person name="Kuske C."/>
            <person name="Schmutz J."/>
            <person name="Larimer F."/>
            <person name="Land M."/>
            <person name="Hauser L."/>
            <person name="Kyrpides N."/>
            <person name="Kim E.A."/>
            <person name="Richardson P."/>
        </authorList>
    </citation>
    <scope>NUCLEOTIDE SEQUENCE [LARGE SCALE GENOMIC DNA]</scope>
    <source>
        <strain evidence="7">ATCC 700394 / DSM 18823 / ISDg</strain>
    </source>
</reference>
<dbReference type="PRINTS" id="PR00133">
    <property type="entry name" value="GLHYDRLASE3"/>
</dbReference>
<gene>
    <name evidence="6" type="ordered locus">Cphy_0220</name>
</gene>
<dbReference type="Pfam" id="PF14310">
    <property type="entry name" value="Fn3-like"/>
    <property type="match status" value="1"/>
</dbReference>
<dbReference type="PROSITE" id="PS00775">
    <property type="entry name" value="GLYCOSYL_HYDROL_F3"/>
    <property type="match status" value="1"/>
</dbReference>
<dbReference type="PANTHER" id="PTHR42715">
    <property type="entry name" value="BETA-GLUCOSIDASE"/>
    <property type="match status" value="1"/>
</dbReference>
<keyword evidence="3" id="KW-0119">Carbohydrate metabolism</keyword>
<keyword evidence="4" id="KW-0326">Glycosidase</keyword>
<evidence type="ECO:0000313" key="7">
    <source>
        <dbReference type="Proteomes" id="UP000000370"/>
    </source>
</evidence>
<dbReference type="SMART" id="SM01217">
    <property type="entry name" value="Fn3_like"/>
    <property type="match status" value="1"/>
</dbReference>
<evidence type="ECO:0000256" key="1">
    <source>
        <dbReference type="ARBA" id="ARBA00005336"/>
    </source>
</evidence>
<evidence type="ECO:0000259" key="5">
    <source>
        <dbReference type="SMART" id="SM01217"/>
    </source>
</evidence>
<dbReference type="SUPFAM" id="SSF52279">
    <property type="entry name" value="Beta-D-glucan exohydrolase, C-terminal domain"/>
    <property type="match status" value="1"/>
</dbReference>
<dbReference type="InterPro" id="IPR036881">
    <property type="entry name" value="Glyco_hydro_3_C_sf"/>
</dbReference>
<dbReference type="FunFam" id="2.60.40.10:FF:000495">
    <property type="entry name" value="Periplasmic beta-glucosidase"/>
    <property type="match status" value="1"/>
</dbReference>
<name>A9KRX6_LACP7</name>
<dbReference type="InterPro" id="IPR019800">
    <property type="entry name" value="Glyco_hydro_3_AS"/>
</dbReference>
<keyword evidence="2 4" id="KW-0378">Hydrolase</keyword>
<dbReference type="eggNOG" id="COG1472">
    <property type="taxonomic scope" value="Bacteria"/>
</dbReference>
<dbReference type="InterPro" id="IPR001764">
    <property type="entry name" value="Glyco_hydro_3_N"/>
</dbReference>
<dbReference type="InterPro" id="IPR050288">
    <property type="entry name" value="Cellulose_deg_GH3"/>
</dbReference>
<accession>A9KRX6</accession>
<evidence type="ECO:0000256" key="2">
    <source>
        <dbReference type="ARBA" id="ARBA00022801"/>
    </source>
</evidence>
<dbReference type="SUPFAM" id="SSF51445">
    <property type="entry name" value="(Trans)glycosidases"/>
    <property type="match status" value="1"/>
</dbReference>
<protein>
    <submittedName>
        <fullName evidence="6">Glycoside hydrolase family 3 domain protein</fullName>
    </submittedName>
</protein>
<dbReference type="InterPro" id="IPR002772">
    <property type="entry name" value="Glyco_hydro_3_C"/>
</dbReference>
<dbReference type="InterPro" id="IPR026891">
    <property type="entry name" value="Fn3-like"/>
</dbReference>
<dbReference type="KEGG" id="cpy:Cphy_0220"/>
<dbReference type="HOGENOM" id="CLU_004542_4_1_9"/>
<comment type="similarity">
    <text evidence="1 4">Belongs to the glycosyl hydrolase 3 family.</text>
</comment>
<evidence type="ECO:0000256" key="3">
    <source>
        <dbReference type="ARBA" id="ARBA00023277"/>
    </source>
</evidence>
<dbReference type="EMBL" id="CP000885">
    <property type="protein sequence ID" value="ABX40607.1"/>
    <property type="molecule type" value="Genomic_DNA"/>
</dbReference>
<dbReference type="Pfam" id="PF01915">
    <property type="entry name" value="Glyco_hydro_3_C"/>
    <property type="match status" value="1"/>
</dbReference>
<dbReference type="Gene3D" id="3.40.50.1700">
    <property type="entry name" value="Glycoside hydrolase family 3 C-terminal domain"/>
    <property type="match status" value="1"/>
</dbReference>
<proteinExistence type="inferred from homology"/>
<evidence type="ECO:0000256" key="4">
    <source>
        <dbReference type="RuleBase" id="RU361161"/>
    </source>
</evidence>
<dbReference type="CAZy" id="GH3">
    <property type="family name" value="Glycoside Hydrolase Family 3"/>
</dbReference>
<dbReference type="PANTHER" id="PTHR42715:SF10">
    <property type="entry name" value="BETA-GLUCOSIDASE"/>
    <property type="match status" value="1"/>
</dbReference>
<dbReference type="RefSeq" id="WP_012198250.1">
    <property type="nucleotide sequence ID" value="NC_010001.1"/>
</dbReference>
<dbReference type="InterPro" id="IPR017853">
    <property type="entry name" value="GH"/>
</dbReference>
<dbReference type="GO" id="GO:0005975">
    <property type="term" value="P:carbohydrate metabolic process"/>
    <property type="evidence" value="ECO:0007669"/>
    <property type="project" value="InterPro"/>
</dbReference>
<keyword evidence="7" id="KW-1185">Reference proteome</keyword>
<organism evidence="6 7">
    <name type="scientific">Lachnoclostridium phytofermentans (strain ATCC 700394 / DSM 18823 / ISDg)</name>
    <name type="common">Clostridium phytofermentans</name>
    <dbReference type="NCBI Taxonomy" id="357809"/>
    <lineage>
        <taxon>Bacteria</taxon>
        <taxon>Bacillati</taxon>
        <taxon>Bacillota</taxon>
        <taxon>Clostridia</taxon>
        <taxon>Lachnospirales</taxon>
        <taxon>Lachnospiraceae</taxon>
    </lineage>
</organism>
<dbReference type="Gene3D" id="3.20.20.300">
    <property type="entry name" value="Glycoside hydrolase, family 3, N-terminal domain"/>
    <property type="match status" value="1"/>
</dbReference>
<dbReference type="AlphaFoldDB" id="A9KRX6"/>
<feature type="domain" description="Fibronectin type III-like" evidence="5">
    <location>
        <begin position="639"/>
        <end position="709"/>
    </location>
</feature>
<evidence type="ECO:0000313" key="6">
    <source>
        <dbReference type="EMBL" id="ABX40607.1"/>
    </source>
</evidence>
<dbReference type="Gene3D" id="2.60.40.10">
    <property type="entry name" value="Immunoglobulins"/>
    <property type="match status" value="1"/>
</dbReference>
<dbReference type="Pfam" id="PF00933">
    <property type="entry name" value="Glyco_hydro_3"/>
    <property type="match status" value="1"/>
</dbReference>